<name>A0A6J5MN21_9CAUD</name>
<dbReference type="EMBL" id="LR796497">
    <property type="protein sequence ID" value="CAB4148515.1"/>
    <property type="molecule type" value="Genomic_DNA"/>
</dbReference>
<protein>
    <submittedName>
        <fullName evidence="1">Uncharacterized protein</fullName>
    </submittedName>
</protein>
<organism evidence="1">
    <name type="scientific">uncultured Caudovirales phage</name>
    <dbReference type="NCBI Taxonomy" id="2100421"/>
    <lineage>
        <taxon>Viruses</taxon>
        <taxon>Duplodnaviria</taxon>
        <taxon>Heunggongvirae</taxon>
        <taxon>Uroviricota</taxon>
        <taxon>Caudoviricetes</taxon>
        <taxon>Peduoviridae</taxon>
        <taxon>Maltschvirus</taxon>
        <taxon>Maltschvirus maltsch</taxon>
    </lineage>
</organism>
<accession>A0A6J5MN21</accession>
<reference evidence="1" key="1">
    <citation type="submission" date="2020-04" db="EMBL/GenBank/DDBJ databases">
        <authorList>
            <person name="Chiriac C."/>
            <person name="Salcher M."/>
            <person name="Ghai R."/>
            <person name="Kavagutti S V."/>
        </authorList>
    </citation>
    <scope>NUCLEOTIDE SEQUENCE</scope>
</reference>
<evidence type="ECO:0000313" key="1">
    <source>
        <dbReference type="EMBL" id="CAB4148515.1"/>
    </source>
</evidence>
<sequence>MKIKIPTSLSDIRLEQFVLFNKLMKESQDENFIQLAMVTIFCDVSVEDAKNIVAKDFTEIVADITKVLSEQPRFIQRFIHEGKEYGFIPNLDEITAGEYIDLESFLRDEDSYNKAMSVLYRPILNKRKDLYNIEEYKGSQTEFNTLNLEIVLGSMLFFWNLSNELLIAMRGYLAQPKNKILLEAALAQNGVGINQFLQSLTDVSSILKEQLNLKYTSF</sequence>
<gene>
    <name evidence="1" type="ORF">UFOVP532_13</name>
</gene>
<proteinExistence type="predicted"/>